<protein>
    <recommendedName>
        <fullName evidence="3">Erythropoietin receptor</fullName>
    </recommendedName>
</protein>
<evidence type="ECO:0000256" key="3">
    <source>
        <dbReference type="ARBA" id="ARBA00018355"/>
    </source>
</evidence>
<evidence type="ECO:0000256" key="1">
    <source>
        <dbReference type="ARBA" id="ARBA00004251"/>
    </source>
</evidence>
<keyword evidence="12 21" id="KW-0675">Receptor</keyword>
<evidence type="ECO:0000259" key="19">
    <source>
        <dbReference type="PROSITE" id="PS50853"/>
    </source>
</evidence>
<name>A0ABM1KFJ2_GEKJA</name>
<dbReference type="RefSeq" id="XP_015272479.1">
    <property type="nucleotide sequence ID" value="XM_015416993.1"/>
</dbReference>
<gene>
    <name evidence="21" type="primary">EPOR</name>
</gene>
<dbReference type="GeneID" id="107115309"/>
<dbReference type="Proteomes" id="UP000694871">
    <property type="component" value="Unplaced"/>
</dbReference>
<keyword evidence="20" id="KW-1185">Reference proteome</keyword>
<evidence type="ECO:0000256" key="6">
    <source>
        <dbReference type="ARBA" id="ARBA00022692"/>
    </source>
</evidence>
<organism evidence="20 21">
    <name type="scientific">Gekko japonicus</name>
    <name type="common">Schlegel's Japanese gecko</name>
    <dbReference type="NCBI Taxonomy" id="146911"/>
    <lineage>
        <taxon>Eukaryota</taxon>
        <taxon>Metazoa</taxon>
        <taxon>Chordata</taxon>
        <taxon>Craniata</taxon>
        <taxon>Vertebrata</taxon>
        <taxon>Euteleostomi</taxon>
        <taxon>Lepidosauria</taxon>
        <taxon>Squamata</taxon>
        <taxon>Bifurcata</taxon>
        <taxon>Gekkota</taxon>
        <taxon>Gekkonidae</taxon>
        <taxon>Gekkoninae</taxon>
        <taxon>Gekko</taxon>
    </lineage>
</organism>
<keyword evidence="13" id="KW-0325">Glycoprotein</keyword>
<evidence type="ECO:0000256" key="16">
    <source>
        <dbReference type="SAM" id="MobiDB-lite"/>
    </source>
</evidence>
<keyword evidence="5" id="KW-1017">Isopeptide bond</keyword>
<dbReference type="InterPro" id="IPR013783">
    <property type="entry name" value="Ig-like_fold"/>
</dbReference>
<dbReference type="PANTHER" id="PTHR23037">
    <property type="entry name" value="CYTOKINE RECEPTOR"/>
    <property type="match status" value="1"/>
</dbReference>
<keyword evidence="7 18" id="KW-0732">Signal</keyword>
<feature type="signal peptide" evidence="18">
    <location>
        <begin position="1"/>
        <end position="26"/>
    </location>
</feature>
<keyword evidence="8" id="KW-0832">Ubl conjugation</keyword>
<dbReference type="InterPro" id="IPR009167">
    <property type="entry name" value="Erythropoietin_rcpt"/>
</dbReference>
<feature type="domain" description="Fibronectin type-III" evidence="19">
    <location>
        <begin position="158"/>
        <end position="257"/>
    </location>
</feature>
<proteinExistence type="inferred from homology"/>
<evidence type="ECO:0000256" key="10">
    <source>
        <dbReference type="ARBA" id="ARBA00023136"/>
    </source>
</evidence>
<keyword evidence="6 17" id="KW-0812">Transmembrane</keyword>
<keyword evidence="11" id="KW-1015">Disulfide bond</keyword>
<keyword evidence="10 17" id="KW-0472">Membrane</keyword>
<evidence type="ECO:0000256" key="5">
    <source>
        <dbReference type="ARBA" id="ARBA00022499"/>
    </source>
</evidence>
<evidence type="ECO:0000256" key="2">
    <source>
        <dbReference type="ARBA" id="ARBA00007885"/>
    </source>
</evidence>
<feature type="chain" id="PRO_5046103276" description="Erythropoietin receptor" evidence="18">
    <location>
        <begin position="27"/>
        <end position="499"/>
    </location>
</feature>
<dbReference type="InterPro" id="IPR015152">
    <property type="entry name" value="Growth/epo_recpt_lig-bind"/>
</dbReference>
<evidence type="ECO:0000313" key="20">
    <source>
        <dbReference type="Proteomes" id="UP000694871"/>
    </source>
</evidence>
<dbReference type="Pfam" id="PF09067">
    <property type="entry name" value="EpoR_lig-bind"/>
    <property type="match status" value="1"/>
</dbReference>
<evidence type="ECO:0000256" key="13">
    <source>
        <dbReference type="ARBA" id="ARBA00023180"/>
    </source>
</evidence>
<evidence type="ECO:0000256" key="14">
    <source>
        <dbReference type="ARBA" id="ARBA00045148"/>
    </source>
</evidence>
<dbReference type="PROSITE" id="PS50853">
    <property type="entry name" value="FN3"/>
    <property type="match status" value="1"/>
</dbReference>
<feature type="region of interest" description="Disordered" evidence="16">
    <location>
        <begin position="354"/>
        <end position="376"/>
    </location>
</feature>
<evidence type="ECO:0000256" key="8">
    <source>
        <dbReference type="ARBA" id="ARBA00022843"/>
    </source>
</evidence>
<dbReference type="InterPro" id="IPR003961">
    <property type="entry name" value="FN3_dom"/>
</dbReference>
<dbReference type="InterPro" id="IPR036116">
    <property type="entry name" value="FN3_sf"/>
</dbReference>
<dbReference type="PIRSF" id="PIRSF001959">
    <property type="entry name" value="EPO_receptor"/>
    <property type="match status" value="1"/>
</dbReference>
<keyword evidence="4" id="KW-1003">Cell membrane</keyword>
<accession>A0ABM1KFJ2</accession>
<comment type="similarity">
    <text evidence="2">Belongs to the type I cytokine receptor family. Type 1 subfamily.</text>
</comment>
<evidence type="ECO:0000256" key="17">
    <source>
        <dbReference type="SAM" id="Phobius"/>
    </source>
</evidence>
<dbReference type="CDD" id="cd00063">
    <property type="entry name" value="FN3"/>
    <property type="match status" value="1"/>
</dbReference>
<evidence type="ECO:0000313" key="21">
    <source>
        <dbReference type="RefSeq" id="XP_015272479.1"/>
    </source>
</evidence>
<comment type="function">
    <text evidence="14">Receptor for erythropoietin, which mediates erythropoietin-induced erythroblast proliferation and differentiation. Upon EPO stimulation, EPOR dimerizes triggering the JAK2/STAT5 signaling cascade. In some cell types, can also activate STAT1 and STAT3. May also activate the LYN tyrosine kinase.</text>
</comment>
<comment type="subunit">
    <text evidence="15">Forms homodimers on EPO stimulation. The tyrosine-phosphorylated form interacts with several SH2 domain-containing proteins including LYN, the adapter protein SH2B2, PTPN6, PTPN11, JAK2, PI3 kinases, STAT5A/B, SOCS3, CRKL. Interacts with INPP5D/SHIP1. SH2B2 binding inhibits the JAK-STAT signaling. Interacts with RHEX; this interaction occurs in a erythropoietin (EPO)-dependent manner. Interacts with ATXN2L.</text>
</comment>
<evidence type="ECO:0000256" key="18">
    <source>
        <dbReference type="SAM" id="SignalP"/>
    </source>
</evidence>
<keyword evidence="9 17" id="KW-1133">Transmembrane helix</keyword>
<evidence type="ECO:0000256" key="15">
    <source>
        <dbReference type="ARBA" id="ARBA00046789"/>
    </source>
</evidence>
<evidence type="ECO:0000256" key="9">
    <source>
        <dbReference type="ARBA" id="ARBA00022989"/>
    </source>
</evidence>
<evidence type="ECO:0000256" key="12">
    <source>
        <dbReference type="ARBA" id="ARBA00023170"/>
    </source>
</evidence>
<dbReference type="InterPro" id="IPR003528">
    <property type="entry name" value="Long_hematopoietin_rcpt_CS"/>
</dbReference>
<dbReference type="PROSITE" id="PS01352">
    <property type="entry name" value="HEMATOPO_REC_L_F1"/>
    <property type="match status" value="1"/>
</dbReference>
<dbReference type="SUPFAM" id="SSF49265">
    <property type="entry name" value="Fibronectin type III"/>
    <property type="match status" value="2"/>
</dbReference>
<feature type="transmembrane region" description="Helical" evidence="17">
    <location>
        <begin position="261"/>
        <end position="281"/>
    </location>
</feature>
<evidence type="ECO:0000256" key="7">
    <source>
        <dbReference type="ARBA" id="ARBA00022729"/>
    </source>
</evidence>
<dbReference type="Gene3D" id="2.60.40.10">
    <property type="entry name" value="Immunoglobulins"/>
    <property type="match status" value="2"/>
</dbReference>
<dbReference type="PANTHER" id="PTHR23037:SF28">
    <property type="entry name" value="ERYTHROPOIETIN RECEPTOR"/>
    <property type="match status" value="1"/>
</dbReference>
<reference evidence="21" key="1">
    <citation type="submission" date="2025-08" db="UniProtKB">
        <authorList>
            <consortium name="RefSeq"/>
        </authorList>
    </citation>
    <scope>IDENTIFICATION</scope>
</reference>
<comment type="subcellular location">
    <subcellularLocation>
        <location evidence="1">Cell membrane</location>
        <topology evidence="1">Single-pass type I membrane protein</topology>
    </subcellularLocation>
</comment>
<evidence type="ECO:0000256" key="4">
    <source>
        <dbReference type="ARBA" id="ARBA00022475"/>
    </source>
</evidence>
<evidence type="ECO:0000256" key="11">
    <source>
        <dbReference type="ARBA" id="ARBA00023157"/>
    </source>
</evidence>
<sequence>MELGTRRETAAAFWTLLLLLWAASGASSPEGASAFGTDFNYKAARVLMDEEANPKCFSQHLEDLACLWETPQAPRKEGENRTAYTFLYKFEDETTLKFCSLKVEGTARNTTRYTCLFQRGHIPAFTPIEVHVFEGHSANNTSLYSRKVWMNEVVFLDPPSNLTVRLIDALGQQLNVSWQAPVLAFLDTSILYEVKISLEGSQAQVVKIASGRTYCLVASLKGQTRYSLAVRAKPDGVSYNGYWSAWSQAVTVTTTSNVDPLILTLSIVLVLIVLLLAFITLMSHRRFLKKKIWPAIPTPEHEFKDLFTIYKGNFQLWLGHQSIYLGWSQSPHLLEEQPFLVEILSECDPCKVDSLPPTPLPPKTRGLAELPGPPDASQDEYLVLDEDLLPYSPGAGGSLLSMDGAIGESTGAAAGTREASHASSSFEYTVFDPSSESLSPTDRQAEPPLKSTYRMVSDSGISADYSPVGSNVGQASLYTNLCEGGIQPHPFLPAYIACS</sequence>